<protein>
    <submittedName>
        <fullName evidence="1">Uncharacterized protein</fullName>
    </submittedName>
</protein>
<organism evidence="1 2">
    <name type="scientific">Catenulispora subtropica</name>
    <dbReference type="NCBI Taxonomy" id="450798"/>
    <lineage>
        <taxon>Bacteria</taxon>
        <taxon>Bacillati</taxon>
        <taxon>Actinomycetota</taxon>
        <taxon>Actinomycetes</taxon>
        <taxon>Catenulisporales</taxon>
        <taxon>Catenulisporaceae</taxon>
        <taxon>Catenulispora</taxon>
    </lineage>
</organism>
<proteinExistence type="predicted"/>
<name>A0ABN2TIP0_9ACTN</name>
<accession>A0ABN2TIP0</accession>
<reference evidence="1 2" key="1">
    <citation type="journal article" date="2019" name="Int. J. Syst. Evol. Microbiol.">
        <title>The Global Catalogue of Microorganisms (GCM) 10K type strain sequencing project: providing services to taxonomists for standard genome sequencing and annotation.</title>
        <authorList>
            <consortium name="The Broad Institute Genomics Platform"/>
            <consortium name="The Broad Institute Genome Sequencing Center for Infectious Disease"/>
            <person name="Wu L."/>
            <person name="Ma J."/>
        </authorList>
    </citation>
    <scope>NUCLEOTIDE SEQUENCE [LARGE SCALE GENOMIC DNA]</scope>
    <source>
        <strain evidence="1 2">JCM 16013</strain>
    </source>
</reference>
<dbReference type="RefSeq" id="WP_344663307.1">
    <property type="nucleotide sequence ID" value="NZ_BAAAQM010000117.1"/>
</dbReference>
<dbReference type="Proteomes" id="UP001499854">
    <property type="component" value="Unassembled WGS sequence"/>
</dbReference>
<evidence type="ECO:0000313" key="1">
    <source>
        <dbReference type="EMBL" id="GAA2009104.1"/>
    </source>
</evidence>
<dbReference type="EMBL" id="BAAAQM010000117">
    <property type="protein sequence ID" value="GAA2009104.1"/>
    <property type="molecule type" value="Genomic_DNA"/>
</dbReference>
<sequence length="118" mass="13654">MIPFPEPATTPVASTRQYHFRLRFRLRRRRKASDPRSWNLTLASTGTGVPARMALECPALLTAAVEDLEWRLALEELRARRPHRWQKSALDAWTAEREQLEQERRRIAEIAAHAVSAL</sequence>
<comment type="caution">
    <text evidence="1">The sequence shown here is derived from an EMBL/GenBank/DDBJ whole genome shotgun (WGS) entry which is preliminary data.</text>
</comment>
<evidence type="ECO:0000313" key="2">
    <source>
        <dbReference type="Proteomes" id="UP001499854"/>
    </source>
</evidence>
<gene>
    <name evidence="1" type="ORF">GCM10009838_88950</name>
</gene>
<keyword evidence="2" id="KW-1185">Reference proteome</keyword>